<comment type="caution">
    <text evidence="1">The sequence shown here is derived from an EMBL/GenBank/DDBJ whole genome shotgun (WGS) entry which is preliminary data.</text>
</comment>
<dbReference type="Proteomes" id="UP000620124">
    <property type="component" value="Unassembled WGS sequence"/>
</dbReference>
<name>A0A8H6Y9S2_9AGAR</name>
<evidence type="ECO:0000313" key="1">
    <source>
        <dbReference type="EMBL" id="KAF7357015.1"/>
    </source>
</evidence>
<reference evidence="1" key="1">
    <citation type="submission" date="2020-05" db="EMBL/GenBank/DDBJ databases">
        <title>Mycena genomes resolve the evolution of fungal bioluminescence.</title>
        <authorList>
            <person name="Tsai I.J."/>
        </authorList>
    </citation>
    <scope>NUCLEOTIDE SEQUENCE</scope>
    <source>
        <strain evidence="1">CCC161011</strain>
    </source>
</reference>
<dbReference type="AlphaFoldDB" id="A0A8H6Y9S2"/>
<proteinExistence type="predicted"/>
<organism evidence="1 2">
    <name type="scientific">Mycena venus</name>
    <dbReference type="NCBI Taxonomy" id="2733690"/>
    <lineage>
        <taxon>Eukaryota</taxon>
        <taxon>Fungi</taxon>
        <taxon>Dikarya</taxon>
        <taxon>Basidiomycota</taxon>
        <taxon>Agaricomycotina</taxon>
        <taxon>Agaricomycetes</taxon>
        <taxon>Agaricomycetidae</taxon>
        <taxon>Agaricales</taxon>
        <taxon>Marasmiineae</taxon>
        <taxon>Mycenaceae</taxon>
        <taxon>Mycena</taxon>
    </lineage>
</organism>
<accession>A0A8H6Y9S2</accession>
<keyword evidence="2" id="KW-1185">Reference proteome</keyword>
<gene>
    <name evidence="1" type="ORF">MVEN_01038100</name>
</gene>
<evidence type="ECO:0000313" key="2">
    <source>
        <dbReference type="Proteomes" id="UP000620124"/>
    </source>
</evidence>
<sequence length="111" mass="12110">MPSIFSPAYLTFPPSQGSTSRVCHHVEVYSARFPPWPAVNTHPEYSLGDLLADTVADSHVTSLLDCLPDTSGPALYSPDLSRQPLLHDTVRSFVQHFALPPLPVAPSTRSQ</sequence>
<dbReference type="EMBL" id="JACAZI010000007">
    <property type="protein sequence ID" value="KAF7357015.1"/>
    <property type="molecule type" value="Genomic_DNA"/>
</dbReference>
<protein>
    <submittedName>
        <fullName evidence="1">Peroxisomal-coenzyme A synthetase</fullName>
    </submittedName>
</protein>